<evidence type="ECO:0000256" key="7">
    <source>
        <dbReference type="SAM" id="Phobius"/>
    </source>
</evidence>
<keyword evidence="10" id="KW-1185">Reference proteome</keyword>
<feature type="domain" description="Polysaccharide chain length determinant N-terminal" evidence="8">
    <location>
        <begin position="25"/>
        <end position="117"/>
    </location>
</feature>
<dbReference type="Pfam" id="PF02706">
    <property type="entry name" value="Wzz"/>
    <property type="match status" value="1"/>
</dbReference>
<evidence type="ECO:0000256" key="5">
    <source>
        <dbReference type="ARBA" id="ARBA00023136"/>
    </source>
</evidence>
<comment type="caution">
    <text evidence="9">The sequence shown here is derived from an EMBL/GenBank/DDBJ whole genome shotgun (WGS) entry which is preliminary data.</text>
</comment>
<evidence type="ECO:0000256" key="1">
    <source>
        <dbReference type="ARBA" id="ARBA00004651"/>
    </source>
</evidence>
<comment type="subcellular location">
    <subcellularLocation>
        <location evidence="1">Cell membrane</location>
        <topology evidence="1">Multi-pass membrane protein</topology>
    </subcellularLocation>
</comment>
<accession>A0ABW1ZZJ6</accession>
<keyword evidence="5 7" id="KW-0472">Membrane</keyword>
<proteinExistence type="predicted"/>
<evidence type="ECO:0000259" key="8">
    <source>
        <dbReference type="Pfam" id="PF02706"/>
    </source>
</evidence>
<feature type="region of interest" description="Disordered" evidence="6">
    <location>
        <begin position="120"/>
        <end position="179"/>
    </location>
</feature>
<dbReference type="PANTHER" id="PTHR32309:SF13">
    <property type="entry name" value="FERRIC ENTEROBACTIN TRANSPORT PROTEIN FEPE"/>
    <property type="match status" value="1"/>
</dbReference>
<reference evidence="10" key="1">
    <citation type="journal article" date="2019" name="Int. J. Syst. Evol. Microbiol.">
        <title>The Global Catalogue of Microorganisms (GCM) 10K type strain sequencing project: providing services to taxonomists for standard genome sequencing and annotation.</title>
        <authorList>
            <consortium name="The Broad Institute Genomics Platform"/>
            <consortium name="The Broad Institute Genome Sequencing Center for Infectious Disease"/>
            <person name="Wu L."/>
            <person name="Ma J."/>
        </authorList>
    </citation>
    <scope>NUCLEOTIDE SEQUENCE [LARGE SCALE GENOMIC DNA]</scope>
    <source>
        <strain evidence="10">NBRC 111756</strain>
    </source>
</reference>
<evidence type="ECO:0000256" key="6">
    <source>
        <dbReference type="SAM" id="MobiDB-lite"/>
    </source>
</evidence>
<dbReference type="InterPro" id="IPR050445">
    <property type="entry name" value="Bact_polysacc_biosynth/exp"/>
</dbReference>
<keyword evidence="3 7" id="KW-0812">Transmembrane</keyword>
<evidence type="ECO:0000313" key="10">
    <source>
        <dbReference type="Proteomes" id="UP001596422"/>
    </source>
</evidence>
<keyword evidence="2" id="KW-1003">Cell membrane</keyword>
<dbReference type="RefSeq" id="WP_379909075.1">
    <property type="nucleotide sequence ID" value="NZ_JBHSWE010000001.1"/>
</dbReference>
<evidence type="ECO:0000256" key="3">
    <source>
        <dbReference type="ARBA" id="ARBA00022692"/>
    </source>
</evidence>
<dbReference type="InterPro" id="IPR003856">
    <property type="entry name" value="LPS_length_determ_N"/>
</dbReference>
<dbReference type="PANTHER" id="PTHR32309">
    <property type="entry name" value="TYROSINE-PROTEIN KINASE"/>
    <property type="match status" value="1"/>
</dbReference>
<feature type="transmembrane region" description="Helical" evidence="7">
    <location>
        <begin position="41"/>
        <end position="65"/>
    </location>
</feature>
<dbReference type="Proteomes" id="UP001596422">
    <property type="component" value="Unassembled WGS sequence"/>
</dbReference>
<evidence type="ECO:0000313" key="9">
    <source>
        <dbReference type="EMBL" id="MFC6670568.1"/>
    </source>
</evidence>
<name>A0ABW1ZZJ6_9GAMM</name>
<dbReference type="EMBL" id="JBHSWE010000001">
    <property type="protein sequence ID" value="MFC6670568.1"/>
    <property type="molecule type" value="Genomic_DNA"/>
</dbReference>
<protein>
    <submittedName>
        <fullName evidence="9">Wzz/FepE/Etk N-terminal domain-containing protein</fullName>
    </submittedName>
</protein>
<gene>
    <name evidence="9" type="ORF">ACFQDL_11055</name>
</gene>
<feature type="compositionally biased region" description="Low complexity" evidence="6">
    <location>
        <begin position="131"/>
        <end position="143"/>
    </location>
</feature>
<feature type="compositionally biased region" description="Basic residues" evidence="6">
    <location>
        <begin position="148"/>
        <end position="165"/>
    </location>
</feature>
<keyword evidence="4 7" id="KW-1133">Transmembrane helix</keyword>
<organism evidence="9 10">
    <name type="scientific">Marinobacterium aestuariivivens</name>
    <dbReference type="NCBI Taxonomy" id="1698799"/>
    <lineage>
        <taxon>Bacteria</taxon>
        <taxon>Pseudomonadati</taxon>
        <taxon>Pseudomonadota</taxon>
        <taxon>Gammaproteobacteria</taxon>
        <taxon>Oceanospirillales</taxon>
        <taxon>Oceanospirillaceae</taxon>
        <taxon>Marinobacterium</taxon>
    </lineage>
</organism>
<sequence length="179" mass="20351">MDTQLITQPSSLPERLREPERSRDDEIDLLRLWQPIWRRKWSIATLTLVVMMLAALVALAITPIYRAASTLMIEEQTAQVLSIQQVYGLDGSSSEYLQTQFELLKSRELAERVVHELELDSHPEFDPRQQSSSSSISAPCSTSITGCRSRHRTMSPSRIRSRSRSRPSTPPSSASWRTP</sequence>
<evidence type="ECO:0000256" key="4">
    <source>
        <dbReference type="ARBA" id="ARBA00022989"/>
    </source>
</evidence>
<evidence type="ECO:0000256" key="2">
    <source>
        <dbReference type="ARBA" id="ARBA00022475"/>
    </source>
</evidence>